<dbReference type="PANTHER" id="PTHR42966">
    <property type="entry name" value="N-ACETYLNEURAMINATE SYNTHASE"/>
    <property type="match status" value="1"/>
</dbReference>
<proteinExistence type="predicted"/>
<organism evidence="2 3">
    <name type="scientific">Syntrophaceticus schinkii</name>
    <dbReference type="NCBI Taxonomy" id="499207"/>
    <lineage>
        <taxon>Bacteria</taxon>
        <taxon>Bacillati</taxon>
        <taxon>Bacillota</taxon>
        <taxon>Clostridia</taxon>
        <taxon>Thermoanaerobacterales</taxon>
        <taxon>Thermoanaerobacterales Family III. Incertae Sedis</taxon>
        <taxon>Syntrophaceticus</taxon>
    </lineage>
</organism>
<feature type="domain" description="AFP-like" evidence="1">
    <location>
        <begin position="281"/>
        <end position="336"/>
    </location>
</feature>
<dbReference type="InterPro" id="IPR051690">
    <property type="entry name" value="PseI-like"/>
</dbReference>
<dbReference type="CDD" id="cd11615">
    <property type="entry name" value="SAF_NeuB_like"/>
    <property type="match status" value="1"/>
</dbReference>
<sequence>MNNVFIIAEAGVNHNGDIGLAKQLVDAALVAGADAVKFQTFKADQVVTGEAERAEYQKKNVPDKDESQLEMIKRLEISFADFKELKIYCDRKGIAFLSSPFDLESIDFLGQLNVPYFKIPSGEITNLPFLRKIGQWHKKVILSTGMATLGETEKAIEILNEAGARDLILMHCTTNYPTPPEEVNLLAMKTLQQAFGLPVGYSDHTMGTVVPVAAVTLGARVIEKHFTLDCSLEGPDHKASLEPSEFKDMIEAIRIIEKALGTGIKKPATSELQIMKDVRRSIVASCDISAGDVINESNITVKRPGTGISPMMWDIIIGRKARYDILKGMLLTWQMV</sequence>
<protein>
    <recommendedName>
        <fullName evidence="1">AFP-like domain-containing protein</fullName>
    </recommendedName>
</protein>
<dbReference type="GO" id="GO:0047444">
    <property type="term" value="F:N-acylneuraminate-9-phosphate synthase activity"/>
    <property type="evidence" value="ECO:0007669"/>
    <property type="project" value="TreeGrafter"/>
</dbReference>
<dbReference type="InterPro" id="IPR057736">
    <property type="entry name" value="SAF_PseI/NeuA/NeuB"/>
</dbReference>
<reference evidence="3" key="1">
    <citation type="submission" date="2015-01" db="EMBL/GenBank/DDBJ databases">
        <authorList>
            <person name="Manzoor Shahid"/>
            <person name="Zubair Saima"/>
        </authorList>
    </citation>
    <scope>NUCLEOTIDE SEQUENCE [LARGE SCALE GENOMIC DNA]</scope>
    <source>
        <strain evidence="3">Sp3</strain>
    </source>
</reference>
<dbReference type="Gene3D" id="3.90.1210.10">
    <property type="entry name" value="Antifreeze-like/N-acetylneuraminic acid synthase C-terminal domain"/>
    <property type="match status" value="1"/>
</dbReference>
<dbReference type="Proteomes" id="UP000046155">
    <property type="component" value="Unassembled WGS sequence"/>
</dbReference>
<dbReference type="PROSITE" id="PS50844">
    <property type="entry name" value="AFP_LIKE"/>
    <property type="match status" value="1"/>
</dbReference>
<dbReference type="InterPro" id="IPR013132">
    <property type="entry name" value="PseI/NeuA/B-like_N"/>
</dbReference>
<dbReference type="SMART" id="SM00858">
    <property type="entry name" value="SAF"/>
    <property type="match status" value="1"/>
</dbReference>
<dbReference type="InterPro" id="IPR006190">
    <property type="entry name" value="SAF_AFP_Neu5Ac"/>
</dbReference>
<gene>
    <name evidence="2" type="ORF">SSCH_1230017</name>
</gene>
<dbReference type="OrthoDB" id="9814210at2"/>
<dbReference type="AlphaFoldDB" id="A0A0B7MHV1"/>
<dbReference type="RefSeq" id="WP_044664080.1">
    <property type="nucleotide sequence ID" value="NZ_CDRZ01000028.1"/>
</dbReference>
<dbReference type="InterPro" id="IPR013785">
    <property type="entry name" value="Aldolase_TIM"/>
</dbReference>
<dbReference type="PANTHER" id="PTHR42966:SF1">
    <property type="entry name" value="SIALIC ACID SYNTHASE"/>
    <property type="match status" value="1"/>
</dbReference>
<dbReference type="InterPro" id="IPR036732">
    <property type="entry name" value="AFP_Neu5c_C_sf"/>
</dbReference>
<dbReference type="Gene3D" id="3.20.20.70">
    <property type="entry name" value="Aldolase class I"/>
    <property type="match status" value="1"/>
</dbReference>
<accession>A0A0B7MHV1</accession>
<name>A0A0B7MHV1_9FIRM</name>
<dbReference type="InterPro" id="IPR013974">
    <property type="entry name" value="SAF"/>
</dbReference>
<evidence type="ECO:0000259" key="1">
    <source>
        <dbReference type="PROSITE" id="PS50844"/>
    </source>
</evidence>
<dbReference type="SUPFAM" id="SSF51269">
    <property type="entry name" value="AFP III-like domain"/>
    <property type="match status" value="1"/>
</dbReference>
<evidence type="ECO:0000313" key="2">
    <source>
        <dbReference type="EMBL" id="CEO87783.1"/>
    </source>
</evidence>
<dbReference type="EMBL" id="CDRZ01000028">
    <property type="protein sequence ID" value="CEO87783.1"/>
    <property type="molecule type" value="Genomic_DNA"/>
</dbReference>
<dbReference type="Pfam" id="PF08666">
    <property type="entry name" value="SAF"/>
    <property type="match status" value="1"/>
</dbReference>
<dbReference type="InterPro" id="IPR020007">
    <property type="entry name" value="NeuB/NeuA"/>
</dbReference>
<dbReference type="NCBIfam" id="TIGR03569">
    <property type="entry name" value="NeuB_NnaB"/>
    <property type="match status" value="1"/>
</dbReference>
<keyword evidence="3" id="KW-1185">Reference proteome</keyword>
<dbReference type="GO" id="GO:0016051">
    <property type="term" value="P:carbohydrate biosynthetic process"/>
    <property type="evidence" value="ECO:0007669"/>
    <property type="project" value="InterPro"/>
</dbReference>
<evidence type="ECO:0000313" key="3">
    <source>
        <dbReference type="Proteomes" id="UP000046155"/>
    </source>
</evidence>
<dbReference type="SUPFAM" id="SSF51569">
    <property type="entry name" value="Aldolase"/>
    <property type="match status" value="1"/>
</dbReference>
<dbReference type="Pfam" id="PF03102">
    <property type="entry name" value="NeuB"/>
    <property type="match status" value="1"/>
</dbReference>